<proteinExistence type="predicted"/>
<dbReference type="Gene3D" id="3.30.420.10">
    <property type="entry name" value="Ribonuclease H-like superfamily/Ribonuclease H"/>
    <property type="match status" value="1"/>
</dbReference>
<dbReference type="NCBIfam" id="NF033577">
    <property type="entry name" value="transpos_IS481"/>
    <property type="match status" value="1"/>
</dbReference>
<evidence type="ECO:0000313" key="2">
    <source>
        <dbReference type="EMBL" id="MPM83008.1"/>
    </source>
</evidence>
<protein>
    <submittedName>
        <fullName evidence="2">IS481 family transposase ISEc19</fullName>
    </submittedName>
</protein>
<name>A0A645D1R8_9ZZZZ</name>
<dbReference type="PANTHER" id="PTHR35004:SF6">
    <property type="entry name" value="TRANSPOSASE"/>
    <property type="match status" value="1"/>
</dbReference>
<comment type="caution">
    <text evidence="2">The sequence shown here is derived from an EMBL/GenBank/DDBJ whole genome shotgun (WGS) entry which is preliminary data.</text>
</comment>
<dbReference type="InterPro" id="IPR036397">
    <property type="entry name" value="RNaseH_sf"/>
</dbReference>
<evidence type="ECO:0000259" key="1">
    <source>
        <dbReference type="PROSITE" id="PS50994"/>
    </source>
</evidence>
<reference evidence="2" key="1">
    <citation type="submission" date="2019-08" db="EMBL/GenBank/DDBJ databases">
        <authorList>
            <person name="Kucharzyk K."/>
            <person name="Murdoch R.W."/>
            <person name="Higgins S."/>
            <person name="Loffler F."/>
        </authorList>
    </citation>
    <scope>NUCLEOTIDE SEQUENCE</scope>
</reference>
<dbReference type="GO" id="GO:0003676">
    <property type="term" value="F:nucleic acid binding"/>
    <property type="evidence" value="ECO:0007669"/>
    <property type="project" value="InterPro"/>
</dbReference>
<dbReference type="InterPro" id="IPR012337">
    <property type="entry name" value="RNaseH-like_sf"/>
</dbReference>
<dbReference type="Pfam" id="PF13565">
    <property type="entry name" value="HTH_32"/>
    <property type="match status" value="1"/>
</dbReference>
<dbReference type="InterPro" id="IPR009057">
    <property type="entry name" value="Homeodomain-like_sf"/>
</dbReference>
<accession>A0A645D1R8</accession>
<dbReference type="InterPro" id="IPR047656">
    <property type="entry name" value="IS481-like_transpos"/>
</dbReference>
<dbReference type="SUPFAM" id="SSF53098">
    <property type="entry name" value="Ribonuclease H-like"/>
    <property type="match status" value="1"/>
</dbReference>
<dbReference type="Gene3D" id="1.10.10.60">
    <property type="entry name" value="Homeodomain-like"/>
    <property type="match status" value="1"/>
</dbReference>
<dbReference type="PANTHER" id="PTHR35004">
    <property type="entry name" value="TRANSPOSASE RV3428C-RELATED"/>
    <property type="match status" value="1"/>
</dbReference>
<feature type="domain" description="Integrase catalytic" evidence="1">
    <location>
        <begin position="123"/>
        <end position="297"/>
    </location>
</feature>
<dbReference type="PROSITE" id="PS50994">
    <property type="entry name" value="INTEGRASE"/>
    <property type="match status" value="1"/>
</dbReference>
<dbReference type="SUPFAM" id="SSF46689">
    <property type="entry name" value="Homeodomain-like"/>
    <property type="match status" value="1"/>
</dbReference>
<organism evidence="2">
    <name type="scientific">bioreactor metagenome</name>
    <dbReference type="NCBI Taxonomy" id="1076179"/>
    <lineage>
        <taxon>unclassified sequences</taxon>
        <taxon>metagenomes</taxon>
        <taxon>ecological metagenomes</taxon>
    </lineage>
</organism>
<dbReference type="AlphaFoldDB" id="A0A645D1R8"/>
<gene>
    <name evidence="2" type="ORF">SDC9_130071</name>
</gene>
<dbReference type="EMBL" id="VSSQ01031921">
    <property type="protein sequence ID" value="MPM83008.1"/>
    <property type="molecule type" value="Genomic_DNA"/>
</dbReference>
<dbReference type="GO" id="GO:0015074">
    <property type="term" value="P:DNA integration"/>
    <property type="evidence" value="ECO:0007669"/>
    <property type="project" value="InterPro"/>
</dbReference>
<dbReference type="InterPro" id="IPR001584">
    <property type="entry name" value="Integrase_cat-core"/>
</dbReference>
<sequence>MPWMERRVKMLREEFIARSLEEDRNLSAICEEFGISRKTGYKWIKRYLEDGRLEDRSRKPERISSRTEEKTEKLILEVRQERPRWGAKKIQIYLQRKGNSMPCVRTVNNILKRNGMISPEASLARRPFKRFERDQSNELWQADFKGDFQMADGNRCYPLTILDDHSRYSLLIEPKPNQRDVLGSFIRTFRDFGLPECVLTDNGAIFAGFKGGYTQFERCLMDQDILPIHGRVHHPQTQGKIERFHRSLKNEVLYFRNILDLEDAAKVLGIWQHIYNFERPHEALKNRCPAEVYTASPRQYLEKVPPYEYSSQYRLYRINNWGYLRFAEFQIFISETFRDTYVQLIPVESEDLAQVCYRNFVIARVDVATGELLSRKAYRLNSSV</sequence>
<dbReference type="Pfam" id="PF13683">
    <property type="entry name" value="rve_3"/>
    <property type="match status" value="1"/>
</dbReference>